<evidence type="ECO:0000256" key="1">
    <source>
        <dbReference type="SAM" id="MobiDB-lite"/>
    </source>
</evidence>
<dbReference type="AlphaFoldDB" id="A0AAV8UT77"/>
<reference evidence="2 3" key="1">
    <citation type="journal article" date="2023" name="Nat. Commun.">
        <title>Origin of minicircular mitochondrial genomes in red algae.</title>
        <authorList>
            <person name="Lee Y."/>
            <person name="Cho C.H."/>
            <person name="Lee Y.M."/>
            <person name="Park S.I."/>
            <person name="Yang J.H."/>
            <person name="West J.A."/>
            <person name="Bhattacharya D."/>
            <person name="Yoon H.S."/>
        </authorList>
    </citation>
    <scope>NUCLEOTIDE SEQUENCE [LARGE SCALE GENOMIC DNA]</scope>
    <source>
        <strain evidence="2 3">CCMP1338</strain>
        <tissue evidence="2">Whole cell</tissue>
    </source>
</reference>
<sequence length="282" mass="32288">MELGLFCFRASVSRSVSKTLQQCRGLARSHLSGSGLPYASPILIISNYSARLGDLEEFLKSFGLKQLVKVRDSESRFAGTVFARFKSLEDSKAALTALPRAAFWQANSAGKKGSGEPPNVNFSYIPEYSFVESNDAEGDIARRKAFSSDFRAQIQQLLRDGSMPYLESEKYDPERLVLSPRMLADTRPPELTIRENNRSYKLIRQKMQDNSHVESVDRAILQAEEASFERNLEALDDVKNAEEVEQEDDRSEKYWESRQRGEEKEQRYIRRKQEQLKLVRDA</sequence>
<dbReference type="EMBL" id="JAMWBK010000004">
    <property type="protein sequence ID" value="KAJ8905718.1"/>
    <property type="molecule type" value="Genomic_DNA"/>
</dbReference>
<accession>A0AAV8UT77</accession>
<dbReference type="Proteomes" id="UP001157974">
    <property type="component" value="Unassembled WGS sequence"/>
</dbReference>
<dbReference type="GO" id="GO:0003676">
    <property type="term" value="F:nucleic acid binding"/>
    <property type="evidence" value="ECO:0007669"/>
    <property type="project" value="InterPro"/>
</dbReference>
<name>A0AAV8UT77_9RHOD</name>
<feature type="compositionally biased region" description="Basic and acidic residues" evidence="1">
    <location>
        <begin position="250"/>
        <end position="267"/>
    </location>
</feature>
<gene>
    <name evidence="2" type="ORF">NDN08_002223</name>
</gene>
<dbReference type="InterPro" id="IPR035979">
    <property type="entry name" value="RBD_domain_sf"/>
</dbReference>
<evidence type="ECO:0000313" key="2">
    <source>
        <dbReference type="EMBL" id="KAJ8905718.1"/>
    </source>
</evidence>
<comment type="caution">
    <text evidence="2">The sequence shown here is derived from an EMBL/GenBank/DDBJ whole genome shotgun (WGS) entry which is preliminary data.</text>
</comment>
<dbReference type="SUPFAM" id="SSF54928">
    <property type="entry name" value="RNA-binding domain, RBD"/>
    <property type="match status" value="1"/>
</dbReference>
<feature type="region of interest" description="Disordered" evidence="1">
    <location>
        <begin position="234"/>
        <end position="267"/>
    </location>
</feature>
<evidence type="ECO:0000313" key="3">
    <source>
        <dbReference type="Proteomes" id="UP001157974"/>
    </source>
</evidence>
<evidence type="ECO:0008006" key="4">
    <source>
        <dbReference type="Google" id="ProtNLM"/>
    </source>
</evidence>
<protein>
    <recommendedName>
        <fullName evidence="4">RRM domain-containing protein</fullName>
    </recommendedName>
</protein>
<proteinExistence type="predicted"/>
<keyword evidence="3" id="KW-1185">Reference proteome</keyword>
<organism evidence="2 3">
    <name type="scientific">Rhodosorus marinus</name>
    <dbReference type="NCBI Taxonomy" id="101924"/>
    <lineage>
        <taxon>Eukaryota</taxon>
        <taxon>Rhodophyta</taxon>
        <taxon>Stylonematophyceae</taxon>
        <taxon>Stylonematales</taxon>
        <taxon>Stylonemataceae</taxon>
        <taxon>Rhodosorus</taxon>
    </lineage>
</organism>